<name>A0AAU8MQ54_9GAMM</name>
<evidence type="ECO:0000313" key="1">
    <source>
        <dbReference type="EMBL" id="XCO74570.1"/>
    </source>
</evidence>
<dbReference type="EMBL" id="CP159925">
    <property type="protein sequence ID" value="XCO74570.1"/>
    <property type="molecule type" value="Genomic_DNA"/>
</dbReference>
<reference evidence="1" key="1">
    <citation type="submission" date="2024-06" db="EMBL/GenBank/DDBJ databases">
        <authorList>
            <person name="Li S."/>
        </authorList>
    </citation>
    <scope>NUCLEOTIDE SEQUENCE</scope>
    <source>
        <strain evidence="1">SR10</strain>
    </source>
</reference>
<proteinExistence type="predicted"/>
<dbReference type="RefSeq" id="WP_363797398.1">
    <property type="nucleotide sequence ID" value="NZ_CP159925.1"/>
</dbReference>
<dbReference type="SUPFAM" id="SSF55961">
    <property type="entry name" value="Bet v1-like"/>
    <property type="match status" value="1"/>
</dbReference>
<protein>
    <submittedName>
        <fullName evidence="1">Uncharacterized protein</fullName>
    </submittedName>
</protein>
<dbReference type="AlphaFoldDB" id="A0AAU8MQ54"/>
<organism evidence="1">
    <name type="scientific">Lysobacter firmicutimachus</name>
    <dbReference type="NCBI Taxonomy" id="1792846"/>
    <lineage>
        <taxon>Bacteria</taxon>
        <taxon>Pseudomonadati</taxon>
        <taxon>Pseudomonadota</taxon>
        <taxon>Gammaproteobacteria</taxon>
        <taxon>Lysobacterales</taxon>
        <taxon>Lysobacteraceae</taxon>
        <taxon>Lysobacter</taxon>
    </lineage>
</organism>
<gene>
    <name evidence="1" type="ORF">ABU614_19665</name>
</gene>
<accession>A0AAU8MQ54</accession>
<sequence length="68" mass="7511">MLLLEREAADPDPLDETGLASLLEETGNGTDLLIVHDRIPPGLARRDNELAWRSSLAKRAAWVDTDDD</sequence>